<dbReference type="STRING" id="150374.A0A0M9VX14"/>
<feature type="compositionally biased region" description="Polar residues" evidence="1">
    <location>
        <begin position="18"/>
        <end position="29"/>
    </location>
</feature>
<dbReference type="EMBL" id="LGSR01000006">
    <property type="protein sequence ID" value="KOS22632.1"/>
    <property type="molecule type" value="Genomic_DNA"/>
</dbReference>
<feature type="region of interest" description="Disordered" evidence="1">
    <location>
        <begin position="1"/>
        <end position="51"/>
    </location>
</feature>
<protein>
    <submittedName>
        <fullName evidence="2">Uncharacterized protein</fullName>
    </submittedName>
</protein>
<keyword evidence="3" id="KW-1185">Reference proteome</keyword>
<evidence type="ECO:0000313" key="2">
    <source>
        <dbReference type="EMBL" id="KOS22632.1"/>
    </source>
</evidence>
<evidence type="ECO:0000313" key="3">
    <source>
        <dbReference type="Proteomes" id="UP000053831"/>
    </source>
</evidence>
<comment type="caution">
    <text evidence="2">The sequence shown here is derived from an EMBL/GenBank/DDBJ whole genome shotgun (WGS) entry which is preliminary data.</text>
</comment>
<reference evidence="2 3" key="1">
    <citation type="submission" date="2015-07" db="EMBL/GenBank/DDBJ databases">
        <title>The genome of the fungus Escovopsis weberi, a specialized disease agent of ant agriculture.</title>
        <authorList>
            <person name="de Man T.J."/>
            <person name="Stajich J.E."/>
            <person name="Kubicek C.P."/>
            <person name="Chenthamara K."/>
            <person name="Atanasova L."/>
            <person name="Druzhinina I.S."/>
            <person name="Birnbaum S."/>
            <person name="Barribeau S.M."/>
            <person name="Teiling C."/>
            <person name="Suen G."/>
            <person name="Currie C."/>
            <person name="Gerardo N.M."/>
        </authorList>
    </citation>
    <scope>NUCLEOTIDE SEQUENCE [LARGE SCALE GENOMIC DNA]</scope>
</reference>
<organism evidence="2 3">
    <name type="scientific">Escovopsis weberi</name>
    <dbReference type="NCBI Taxonomy" id="150374"/>
    <lineage>
        <taxon>Eukaryota</taxon>
        <taxon>Fungi</taxon>
        <taxon>Dikarya</taxon>
        <taxon>Ascomycota</taxon>
        <taxon>Pezizomycotina</taxon>
        <taxon>Sordariomycetes</taxon>
        <taxon>Hypocreomycetidae</taxon>
        <taxon>Hypocreales</taxon>
        <taxon>Hypocreaceae</taxon>
        <taxon>Escovopsis</taxon>
    </lineage>
</organism>
<sequence length="143" mass="15850">MPTTRRSAANARGRTGPTRGQSAISFSNKVTKDLPKHSKKKNTQEDEAAAGEIGHTIQNLNIVQDANATAKDPSWEDTELKAENIPDAQIKDYWSAIEKQRKAPMVHLEGVDMWEKALRHFDVSSQYGTAQMDRIMNATALAT</sequence>
<proteinExistence type="predicted"/>
<evidence type="ECO:0000256" key="1">
    <source>
        <dbReference type="SAM" id="MobiDB-lite"/>
    </source>
</evidence>
<dbReference type="GO" id="GO:0000731">
    <property type="term" value="P:DNA synthesis involved in DNA repair"/>
    <property type="evidence" value="ECO:0007669"/>
    <property type="project" value="InterPro"/>
</dbReference>
<dbReference type="Proteomes" id="UP000053831">
    <property type="component" value="Unassembled WGS sequence"/>
</dbReference>
<name>A0A0M9VX14_ESCWE</name>
<accession>A0A0M9VX14</accession>
<dbReference type="OrthoDB" id="337486at2759"/>
<dbReference type="Pfam" id="PF04081">
    <property type="entry name" value="DNA_pol_delta_4"/>
    <property type="match status" value="1"/>
</dbReference>
<gene>
    <name evidence="2" type="ORF">ESCO_002216</name>
</gene>
<dbReference type="InterPro" id="IPR007218">
    <property type="entry name" value="DNA_pol_delta_4"/>
</dbReference>
<dbReference type="AlphaFoldDB" id="A0A0M9VX14"/>
<dbReference type="GO" id="GO:0006260">
    <property type="term" value="P:DNA replication"/>
    <property type="evidence" value="ECO:0007669"/>
    <property type="project" value="InterPro"/>
</dbReference>